<gene>
    <name evidence="2" type="ORF">C0Z18_27590</name>
</gene>
<reference evidence="2 3" key="1">
    <citation type="submission" date="2018-01" db="EMBL/GenBank/DDBJ databases">
        <title>Whole genome analyses suggest that Burkholderia sensu lato contains two further novel genera in the rhizoxinica-symbiotica group Mycetohabitans gen. nov., and Trinickia gen. nov.: implications for the evolution of diazotrophy and nodulation in the Burkholderiaceae.</title>
        <authorList>
            <person name="Estrada-de los Santos P."/>
            <person name="Palmer M."/>
            <person name="Chavez-Ramirez B."/>
            <person name="Beukes C."/>
            <person name="Steenkamp E.T."/>
            <person name="Hirsch A.M."/>
            <person name="Manyaka P."/>
            <person name="Maluk M."/>
            <person name="Lafos M."/>
            <person name="Crook M."/>
            <person name="Gross E."/>
            <person name="Simon M.F."/>
            <person name="Bueno dos Reis Junior F."/>
            <person name="Poole P.S."/>
            <person name="Venter S.N."/>
            <person name="James E.K."/>
        </authorList>
    </citation>
    <scope>NUCLEOTIDE SEQUENCE [LARGE SCALE GENOMIC DNA]</scope>
    <source>
        <strain evidence="2 3">GIMN1.004</strain>
    </source>
</reference>
<dbReference type="EMBL" id="PNYA01000033">
    <property type="protein sequence ID" value="PMS15256.1"/>
    <property type="molecule type" value="Genomic_DNA"/>
</dbReference>
<accession>A0A2N7VDM5</accession>
<sequence>MTHGLRFVPDALEERVRLDGSVNTHSKAALKKRLGTPRVPDAEPRSPPIELDDTCMHIQ</sequence>
<evidence type="ECO:0000313" key="3">
    <source>
        <dbReference type="Proteomes" id="UP000235616"/>
    </source>
</evidence>
<dbReference type="Proteomes" id="UP000235616">
    <property type="component" value="Unassembled WGS sequence"/>
</dbReference>
<name>A0A2N7VDM5_9BURK</name>
<organism evidence="2 3">
    <name type="scientific">Trinickia dabaoshanensis</name>
    <dbReference type="NCBI Taxonomy" id="564714"/>
    <lineage>
        <taxon>Bacteria</taxon>
        <taxon>Pseudomonadati</taxon>
        <taxon>Pseudomonadota</taxon>
        <taxon>Betaproteobacteria</taxon>
        <taxon>Burkholderiales</taxon>
        <taxon>Burkholderiaceae</taxon>
        <taxon>Trinickia</taxon>
    </lineage>
</organism>
<feature type="region of interest" description="Disordered" evidence="1">
    <location>
        <begin position="36"/>
        <end position="59"/>
    </location>
</feature>
<proteinExistence type="predicted"/>
<comment type="caution">
    <text evidence="2">The sequence shown here is derived from an EMBL/GenBank/DDBJ whole genome shotgun (WGS) entry which is preliminary data.</text>
</comment>
<dbReference type="AlphaFoldDB" id="A0A2N7VDM5"/>
<evidence type="ECO:0000313" key="2">
    <source>
        <dbReference type="EMBL" id="PMS15256.1"/>
    </source>
</evidence>
<keyword evidence="3" id="KW-1185">Reference proteome</keyword>
<evidence type="ECO:0000256" key="1">
    <source>
        <dbReference type="SAM" id="MobiDB-lite"/>
    </source>
</evidence>
<protein>
    <submittedName>
        <fullName evidence="2">Uncharacterized protein</fullName>
    </submittedName>
</protein>